<dbReference type="GO" id="GO:0006260">
    <property type="term" value="P:DNA replication"/>
    <property type="evidence" value="ECO:0007669"/>
    <property type="project" value="UniProtKB-KW"/>
</dbReference>
<dbReference type="InterPro" id="IPR001238">
    <property type="entry name" value="DNA-binding_RecF"/>
</dbReference>
<dbReference type="GO" id="GO:0003697">
    <property type="term" value="F:single-stranded DNA binding"/>
    <property type="evidence" value="ECO:0007669"/>
    <property type="project" value="InterPro"/>
</dbReference>
<dbReference type="InterPro" id="IPR042174">
    <property type="entry name" value="RecF_2"/>
</dbReference>
<evidence type="ECO:0000256" key="7">
    <source>
        <dbReference type="ARBA" id="ARBA00022840"/>
    </source>
</evidence>
<dbReference type="GO" id="GO:0006302">
    <property type="term" value="P:double-strand break repair"/>
    <property type="evidence" value="ECO:0007669"/>
    <property type="project" value="TreeGrafter"/>
</dbReference>
<comment type="similarity">
    <text evidence="2">Belongs to the RecF family.</text>
</comment>
<evidence type="ECO:0000256" key="3">
    <source>
        <dbReference type="ARBA" id="ARBA00020170"/>
    </source>
</evidence>
<evidence type="ECO:0000313" key="10">
    <source>
        <dbReference type="EMBL" id="CAB4713731.1"/>
    </source>
</evidence>
<dbReference type="HAMAP" id="MF_00365">
    <property type="entry name" value="RecF"/>
    <property type="match status" value="1"/>
</dbReference>
<keyword evidence="5" id="KW-0235">DNA replication</keyword>
<evidence type="ECO:0000256" key="8">
    <source>
        <dbReference type="ARBA" id="ARBA00023125"/>
    </source>
</evidence>
<dbReference type="InterPro" id="IPR003395">
    <property type="entry name" value="RecF/RecN/SMC_N"/>
</dbReference>
<keyword evidence="6" id="KW-0547">Nucleotide-binding</keyword>
<dbReference type="PROSITE" id="PS00617">
    <property type="entry name" value="RECF_1"/>
    <property type="match status" value="1"/>
</dbReference>
<keyword evidence="8" id="KW-0238">DNA-binding</keyword>
<feature type="domain" description="RecF/RecN/SMC N-terminal" evidence="9">
    <location>
        <begin position="3"/>
        <end position="325"/>
    </location>
</feature>
<dbReference type="GO" id="GO:0000731">
    <property type="term" value="P:DNA synthesis involved in DNA repair"/>
    <property type="evidence" value="ECO:0007669"/>
    <property type="project" value="TreeGrafter"/>
</dbReference>
<evidence type="ECO:0000256" key="2">
    <source>
        <dbReference type="ARBA" id="ARBA00008016"/>
    </source>
</evidence>
<dbReference type="SUPFAM" id="SSF52540">
    <property type="entry name" value="P-loop containing nucleoside triphosphate hydrolases"/>
    <property type="match status" value="1"/>
</dbReference>
<evidence type="ECO:0000259" key="9">
    <source>
        <dbReference type="Pfam" id="PF02463"/>
    </source>
</evidence>
<comment type="subcellular location">
    <subcellularLocation>
        <location evidence="1">Cytoplasm</location>
    </subcellularLocation>
</comment>
<evidence type="ECO:0000256" key="5">
    <source>
        <dbReference type="ARBA" id="ARBA00022705"/>
    </source>
</evidence>
<dbReference type="PANTHER" id="PTHR32182:SF0">
    <property type="entry name" value="DNA REPLICATION AND REPAIR PROTEIN RECF"/>
    <property type="match status" value="1"/>
</dbReference>
<keyword evidence="7" id="KW-0067">ATP-binding</keyword>
<sequence length="368" mass="40012">MIIQHLELTNFRNYASATISLTNGVTAIVGNNGQGKTNLTEALSFLATLKSFRGVPNEAMIRTGSNSAIIRATVVHDDGREVLIEAELARVGRNKVQVNRQKLARTKDLLGVMRTTVFSPEDLDLVKDSPGVRRQFLDDALVAITPTIDALLTEFERVLKQRNALLKQSNGRLTADIAITLDVWDEKFAALGTELGEHRARLVATISPEVSRAYEELAEKETPIAMIYEPEWRRSGLASELASHRNDDIRRGSSTVGPHRDDVDLLINGLAARSHASQGEQRTLALAMRLAVHRLVTEAAGSSPVLILDDVLSELDPQRSAALLRHFPVGQVLITTAGLLPAAAHPDRIVHIAAGAIVPDTGAEYTSL</sequence>
<dbReference type="AlphaFoldDB" id="A0A6J6QPK5"/>
<proteinExistence type="inferred from homology"/>
<dbReference type="Pfam" id="PF02463">
    <property type="entry name" value="SMC_N"/>
    <property type="match status" value="1"/>
</dbReference>
<evidence type="ECO:0000256" key="4">
    <source>
        <dbReference type="ARBA" id="ARBA00022490"/>
    </source>
</evidence>
<evidence type="ECO:0000256" key="6">
    <source>
        <dbReference type="ARBA" id="ARBA00022741"/>
    </source>
</evidence>
<dbReference type="EMBL" id="CAEZYG010000101">
    <property type="protein sequence ID" value="CAB4713731.1"/>
    <property type="molecule type" value="Genomic_DNA"/>
</dbReference>
<dbReference type="GO" id="GO:0005737">
    <property type="term" value="C:cytoplasm"/>
    <property type="evidence" value="ECO:0007669"/>
    <property type="project" value="UniProtKB-SubCell"/>
</dbReference>
<dbReference type="PROSITE" id="PS00618">
    <property type="entry name" value="RECF_2"/>
    <property type="match status" value="1"/>
</dbReference>
<dbReference type="GO" id="GO:0005524">
    <property type="term" value="F:ATP binding"/>
    <property type="evidence" value="ECO:0007669"/>
    <property type="project" value="UniProtKB-KW"/>
</dbReference>
<evidence type="ECO:0000256" key="1">
    <source>
        <dbReference type="ARBA" id="ARBA00004496"/>
    </source>
</evidence>
<dbReference type="NCBIfam" id="TIGR00611">
    <property type="entry name" value="recf"/>
    <property type="match status" value="1"/>
</dbReference>
<organism evidence="10">
    <name type="scientific">freshwater metagenome</name>
    <dbReference type="NCBI Taxonomy" id="449393"/>
    <lineage>
        <taxon>unclassified sequences</taxon>
        <taxon>metagenomes</taxon>
        <taxon>ecological metagenomes</taxon>
    </lineage>
</organism>
<gene>
    <name evidence="10" type="ORF">UFOPK2657_00643</name>
</gene>
<dbReference type="InterPro" id="IPR027417">
    <property type="entry name" value="P-loop_NTPase"/>
</dbReference>
<dbReference type="Gene3D" id="1.20.1050.90">
    <property type="entry name" value="RecF/RecN/SMC, N-terminal domain"/>
    <property type="match status" value="1"/>
</dbReference>
<dbReference type="Gene3D" id="3.40.50.300">
    <property type="entry name" value="P-loop containing nucleotide triphosphate hydrolases"/>
    <property type="match status" value="1"/>
</dbReference>
<name>A0A6J6QPK5_9ZZZZ</name>
<dbReference type="InterPro" id="IPR018078">
    <property type="entry name" value="DNA-binding_RecF_CS"/>
</dbReference>
<protein>
    <recommendedName>
        <fullName evidence="3">DNA replication and repair protein RecF</fullName>
    </recommendedName>
</protein>
<accession>A0A6J6QPK5</accession>
<keyword evidence="4" id="KW-0963">Cytoplasm</keyword>
<dbReference type="PANTHER" id="PTHR32182">
    <property type="entry name" value="DNA REPLICATION AND REPAIR PROTEIN RECF"/>
    <property type="match status" value="1"/>
</dbReference>
<reference evidence="10" key="1">
    <citation type="submission" date="2020-05" db="EMBL/GenBank/DDBJ databases">
        <authorList>
            <person name="Chiriac C."/>
            <person name="Salcher M."/>
            <person name="Ghai R."/>
            <person name="Kavagutti S V."/>
        </authorList>
    </citation>
    <scope>NUCLEOTIDE SEQUENCE</scope>
</reference>